<feature type="region of interest" description="Disordered" evidence="9">
    <location>
        <begin position="1"/>
        <end position="75"/>
    </location>
</feature>
<evidence type="ECO:0000256" key="5">
    <source>
        <dbReference type="ARBA" id="ARBA00023125"/>
    </source>
</evidence>
<evidence type="ECO:0000256" key="3">
    <source>
        <dbReference type="ARBA" id="ARBA00007163"/>
    </source>
</evidence>
<evidence type="ECO:0000256" key="7">
    <source>
        <dbReference type="ARBA" id="ARBA00023242"/>
    </source>
</evidence>
<dbReference type="GO" id="GO:0001228">
    <property type="term" value="F:DNA-binding transcription activator activity, RNA polymerase II-specific"/>
    <property type="evidence" value="ECO:0007669"/>
    <property type="project" value="TreeGrafter"/>
</dbReference>
<dbReference type="RefSeq" id="XP_006695549.1">
    <property type="nucleotide sequence ID" value="XM_006695486.1"/>
</dbReference>
<dbReference type="InterPro" id="IPR050936">
    <property type="entry name" value="AP-1-like"/>
</dbReference>
<dbReference type="PROSITE" id="PS00036">
    <property type="entry name" value="BZIP_BASIC"/>
    <property type="match status" value="1"/>
</dbReference>
<comment type="similarity">
    <text evidence="3">Belongs to the bZIP family.</text>
</comment>
<name>G0SDK3_CHATD</name>
<dbReference type="Gene3D" id="1.20.5.170">
    <property type="match status" value="1"/>
</dbReference>
<keyword evidence="6" id="KW-0804">Transcription</keyword>
<dbReference type="SMART" id="SM00338">
    <property type="entry name" value="BRLZ"/>
    <property type="match status" value="1"/>
</dbReference>
<dbReference type="eggNOG" id="ENOG502S175">
    <property type="taxonomic scope" value="Eukaryota"/>
</dbReference>
<keyword evidence="7" id="KW-0539">Nucleus</keyword>
<evidence type="ECO:0000256" key="4">
    <source>
        <dbReference type="ARBA" id="ARBA00023015"/>
    </source>
</evidence>
<evidence type="ECO:0000256" key="9">
    <source>
        <dbReference type="SAM" id="MobiDB-lite"/>
    </source>
</evidence>
<dbReference type="GeneID" id="18259247"/>
<dbReference type="KEGG" id="cthr:CTHT_0052090"/>
<gene>
    <name evidence="11" type="ORF">CTHT_0052090</name>
</gene>
<dbReference type="STRING" id="759272.G0SDK3"/>
<keyword evidence="4" id="KW-0805">Transcription regulation</keyword>
<keyword evidence="5" id="KW-0238">DNA-binding</keyword>
<dbReference type="PANTHER" id="PTHR40621:SF11">
    <property type="entry name" value="TRANSCRIPTION FACTOR KAPC-RELATED"/>
    <property type="match status" value="1"/>
</dbReference>
<dbReference type="InterPro" id="IPR046347">
    <property type="entry name" value="bZIP_sf"/>
</dbReference>
<accession>G0SDK3</accession>
<evidence type="ECO:0000259" key="10">
    <source>
        <dbReference type="PROSITE" id="PS50217"/>
    </source>
</evidence>
<dbReference type="EMBL" id="GL988045">
    <property type="protein sequence ID" value="EGS18604.1"/>
    <property type="molecule type" value="Genomic_DNA"/>
</dbReference>
<comment type="function">
    <text evidence="1">Putative transcription factor.</text>
</comment>
<dbReference type="AlphaFoldDB" id="G0SDK3"/>
<dbReference type="GO" id="GO:0000976">
    <property type="term" value="F:transcription cis-regulatory region binding"/>
    <property type="evidence" value="ECO:0007669"/>
    <property type="project" value="InterPro"/>
</dbReference>
<organism evidence="12">
    <name type="scientific">Chaetomium thermophilum (strain DSM 1495 / CBS 144.50 / IMI 039719)</name>
    <name type="common">Thermochaetoides thermophila</name>
    <dbReference type="NCBI Taxonomy" id="759272"/>
    <lineage>
        <taxon>Eukaryota</taxon>
        <taxon>Fungi</taxon>
        <taxon>Dikarya</taxon>
        <taxon>Ascomycota</taxon>
        <taxon>Pezizomycotina</taxon>
        <taxon>Sordariomycetes</taxon>
        <taxon>Sordariomycetidae</taxon>
        <taxon>Sordariales</taxon>
        <taxon>Chaetomiaceae</taxon>
        <taxon>Thermochaetoides</taxon>
    </lineage>
</organism>
<evidence type="ECO:0000256" key="1">
    <source>
        <dbReference type="ARBA" id="ARBA00004049"/>
    </source>
</evidence>
<evidence type="ECO:0000313" key="11">
    <source>
        <dbReference type="EMBL" id="EGS18604.1"/>
    </source>
</evidence>
<evidence type="ECO:0000256" key="2">
    <source>
        <dbReference type="ARBA" id="ARBA00004123"/>
    </source>
</evidence>
<evidence type="ECO:0000313" key="12">
    <source>
        <dbReference type="Proteomes" id="UP000008066"/>
    </source>
</evidence>
<dbReference type="Proteomes" id="UP000008066">
    <property type="component" value="Unassembled WGS sequence"/>
</dbReference>
<feature type="domain" description="BZIP" evidence="10">
    <location>
        <begin position="58"/>
        <end position="111"/>
    </location>
</feature>
<sequence length="176" mass="19634">METYGDAVDNSFYYGNYPSRNPTPDTEENEPGQPTTDQKLKRKRENRYKNAPPAVLSRRRAQNRASQRAYRERKEQRIRDLEHMLNEARQRNDVLSQAYAALHAEYMALKNSQLAVGGDAGAVPGGYAQQQEQVELAYGTAISGAIDFGLVAITNPLGKPEMFGYDPNGLSGGYPF</sequence>
<dbReference type="SUPFAM" id="SSF57959">
    <property type="entry name" value="Leucine zipper domain"/>
    <property type="match status" value="1"/>
</dbReference>
<dbReference type="CDD" id="cd14688">
    <property type="entry name" value="bZIP_YAP"/>
    <property type="match status" value="1"/>
</dbReference>
<dbReference type="PROSITE" id="PS50217">
    <property type="entry name" value="BZIP"/>
    <property type="match status" value="1"/>
</dbReference>
<dbReference type="InterPro" id="IPR004827">
    <property type="entry name" value="bZIP"/>
</dbReference>
<dbReference type="HOGENOM" id="CLU_1524973_0_0_1"/>
<evidence type="ECO:0000256" key="8">
    <source>
        <dbReference type="ARBA" id="ARBA00044067"/>
    </source>
</evidence>
<dbReference type="Pfam" id="PF07716">
    <property type="entry name" value="bZIP_2"/>
    <property type="match status" value="1"/>
</dbReference>
<keyword evidence="12" id="KW-1185">Reference proteome</keyword>
<proteinExistence type="inferred from homology"/>
<dbReference type="OrthoDB" id="2593073at2759"/>
<dbReference type="PANTHER" id="PTHR40621">
    <property type="entry name" value="TRANSCRIPTION FACTOR KAPC-RELATED"/>
    <property type="match status" value="1"/>
</dbReference>
<reference evidence="11 12" key="1">
    <citation type="journal article" date="2011" name="Cell">
        <title>Insight into structure and assembly of the nuclear pore complex by utilizing the genome of a eukaryotic thermophile.</title>
        <authorList>
            <person name="Amlacher S."/>
            <person name="Sarges P."/>
            <person name="Flemming D."/>
            <person name="van Noort V."/>
            <person name="Kunze R."/>
            <person name="Devos D.P."/>
            <person name="Arumugam M."/>
            <person name="Bork P."/>
            <person name="Hurt E."/>
        </authorList>
    </citation>
    <scope>NUCLEOTIDE SEQUENCE [LARGE SCALE GENOMIC DNA]</scope>
    <source>
        <strain evidence="12">DSM 1495 / CBS 144.50 / IMI 039719</strain>
    </source>
</reference>
<protein>
    <recommendedName>
        <fullName evidence="8">Putative transcription factor kapC</fullName>
    </recommendedName>
</protein>
<dbReference type="GO" id="GO:0090575">
    <property type="term" value="C:RNA polymerase II transcription regulator complex"/>
    <property type="evidence" value="ECO:0007669"/>
    <property type="project" value="TreeGrafter"/>
</dbReference>
<evidence type="ECO:0000256" key="6">
    <source>
        <dbReference type="ARBA" id="ARBA00023163"/>
    </source>
</evidence>
<comment type="subcellular location">
    <subcellularLocation>
        <location evidence="2">Nucleus</location>
    </subcellularLocation>
</comment>